<reference evidence="2" key="1">
    <citation type="journal article" date="2023" name="G3 (Bethesda)">
        <title>Genome assembly and association tests identify interacting loci associated with vigor, precocity, and sex in interspecific pistachio rootstocks.</title>
        <authorList>
            <person name="Palmer W."/>
            <person name="Jacygrad E."/>
            <person name="Sagayaradj S."/>
            <person name="Cavanaugh K."/>
            <person name="Han R."/>
            <person name="Bertier L."/>
            <person name="Beede B."/>
            <person name="Kafkas S."/>
            <person name="Golino D."/>
            <person name="Preece J."/>
            <person name="Michelmore R."/>
        </authorList>
    </citation>
    <scope>NUCLEOTIDE SEQUENCE [LARGE SCALE GENOMIC DNA]</scope>
</reference>
<dbReference type="Proteomes" id="UP001164250">
    <property type="component" value="Chromosome 1"/>
</dbReference>
<protein>
    <submittedName>
        <fullName evidence="1">Uncharacterized protein</fullName>
    </submittedName>
</protein>
<proteinExistence type="predicted"/>
<sequence>MASHPGAMITNFSSVPYVSANLPSDIINDIFARLPVKSLARFMCVSKSMYALLHNQKFIKKHLERAIRIDPNLILRTDFKLFAVDNEGWSKARKLQVPFSLSLDKVEISGSYHGLLCISDQRCNEDIYLFNPSTGVYRKLPPPEFDVPTIESTCFTSLGFGFHRADNDYKVIRSIFLYDKPFENIDSYQCEARIYSLSTDKWKKIGAVPFHISTRAAVCFDDQIFIWKASRGFGRRMSILVVAFDMDKEEFKEVPKPELRDPASCQIEVGVMNEYFSMFHMWRGERVEIWAMKEFGVKESWTKMFVIGPQMMIDPCYIFLRPLCMKKNGEILIEKGEGKLVMYAPEDEIVNEVTAIRRAPRWFSVYTYVGSLVSPFTNGEESA</sequence>
<comment type="caution">
    <text evidence="1">The sequence shown here is derived from an EMBL/GenBank/DDBJ whole genome shotgun (WGS) entry which is preliminary data.</text>
</comment>
<evidence type="ECO:0000313" key="2">
    <source>
        <dbReference type="Proteomes" id="UP001164250"/>
    </source>
</evidence>
<organism evidence="1 2">
    <name type="scientific">Pistacia atlantica</name>
    <dbReference type="NCBI Taxonomy" id="434234"/>
    <lineage>
        <taxon>Eukaryota</taxon>
        <taxon>Viridiplantae</taxon>
        <taxon>Streptophyta</taxon>
        <taxon>Embryophyta</taxon>
        <taxon>Tracheophyta</taxon>
        <taxon>Spermatophyta</taxon>
        <taxon>Magnoliopsida</taxon>
        <taxon>eudicotyledons</taxon>
        <taxon>Gunneridae</taxon>
        <taxon>Pentapetalae</taxon>
        <taxon>rosids</taxon>
        <taxon>malvids</taxon>
        <taxon>Sapindales</taxon>
        <taxon>Anacardiaceae</taxon>
        <taxon>Pistacia</taxon>
    </lineage>
</organism>
<gene>
    <name evidence="1" type="ORF">Patl1_03100</name>
</gene>
<evidence type="ECO:0000313" key="1">
    <source>
        <dbReference type="EMBL" id="KAJ0113477.1"/>
    </source>
</evidence>
<keyword evidence="2" id="KW-1185">Reference proteome</keyword>
<accession>A0ACC1CD56</accession>
<name>A0ACC1CD56_9ROSI</name>
<dbReference type="EMBL" id="CM047897">
    <property type="protein sequence ID" value="KAJ0113477.1"/>
    <property type="molecule type" value="Genomic_DNA"/>
</dbReference>